<evidence type="ECO:0000313" key="1">
    <source>
        <dbReference type="EMBL" id="KAJ3555390.1"/>
    </source>
</evidence>
<accession>A0ACC1T8B8</accession>
<sequence>MEPAQPTPSECCSLTVLQQESIAALSRAAVSEMMKMTNISLQGIHIPPAEGLIQPVGDAIAKWNLQMAPEKVESYILSSVHLAVTIYGYMEPNVQCQIALYAFCTFCVDDFIPDTRALEEFATRLCAGKPQLDPLLGGLAEVLACMPDFYLPYAAQAIVISTIQFVNSTAFDKNTRSMTLHDHAILFPEYRRIANGIGEAFTVFAWDKHAFPDISSFVQVVPDVMRFLCYANDVFSFYKEERAGEQNNYMHDLSTVTRKDVSSVMFDVVQDVAACLHRARAVLDGDALDVLEHFIQGYTFFHFTIPRYEVHRYLDVDHFLPSDNRERTATETALFR</sequence>
<protein>
    <submittedName>
        <fullName evidence="1">Uncharacterized protein</fullName>
    </submittedName>
</protein>
<proteinExistence type="predicted"/>
<gene>
    <name evidence="1" type="ORF">NM688_g2602</name>
</gene>
<comment type="caution">
    <text evidence="1">The sequence shown here is derived from an EMBL/GenBank/DDBJ whole genome shotgun (WGS) entry which is preliminary data.</text>
</comment>
<name>A0ACC1T8B8_9APHY</name>
<dbReference type="Proteomes" id="UP001148662">
    <property type="component" value="Unassembled WGS sequence"/>
</dbReference>
<evidence type="ECO:0000313" key="2">
    <source>
        <dbReference type="Proteomes" id="UP001148662"/>
    </source>
</evidence>
<organism evidence="1 2">
    <name type="scientific">Phlebia brevispora</name>
    <dbReference type="NCBI Taxonomy" id="194682"/>
    <lineage>
        <taxon>Eukaryota</taxon>
        <taxon>Fungi</taxon>
        <taxon>Dikarya</taxon>
        <taxon>Basidiomycota</taxon>
        <taxon>Agaricomycotina</taxon>
        <taxon>Agaricomycetes</taxon>
        <taxon>Polyporales</taxon>
        <taxon>Meruliaceae</taxon>
        <taxon>Phlebia</taxon>
    </lineage>
</organism>
<keyword evidence="2" id="KW-1185">Reference proteome</keyword>
<dbReference type="EMBL" id="JANHOG010000336">
    <property type="protein sequence ID" value="KAJ3555390.1"/>
    <property type="molecule type" value="Genomic_DNA"/>
</dbReference>
<reference evidence="1" key="1">
    <citation type="submission" date="2022-07" db="EMBL/GenBank/DDBJ databases">
        <title>Genome Sequence of Phlebia brevispora.</title>
        <authorList>
            <person name="Buettner E."/>
        </authorList>
    </citation>
    <scope>NUCLEOTIDE SEQUENCE</scope>
    <source>
        <strain evidence="1">MPL23</strain>
    </source>
</reference>